<keyword evidence="3" id="KW-0804">Transcription</keyword>
<evidence type="ECO:0000256" key="2">
    <source>
        <dbReference type="ARBA" id="ARBA00023125"/>
    </source>
</evidence>
<dbReference type="GO" id="GO:0003677">
    <property type="term" value="F:DNA binding"/>
    <property type="evidence" value="ECO:0007669"/>
    <property type="project" value="UniProtKB-KW"/>
</dbReference>
<dbReference type="SMART" id="SM00345">
    <property type="entry name" value="HTH_GNTR"/>
    <property type="match status" value="1"/>
</dbReference>
<dbReference type="SUPFAM" id="SSF48008">
    <property type="entry name" value="GntR ligand-binding domain-like"/>
    <property type="match status" value="1"/>
</dbReference>
<dbReference type="SMART" id="SM00895">
    <property type="entry name" value="FCD"/>
    <property type="match status" value="1"/>
</dbReference>
<dbReference type="Pfam" id="PF07729">
    <property type="entry name" value="FCD"/>
    <property type="match status" value="1"/>
</dbReference>
<dbReference type="Pfam" id="PF00392">
    <property type="entry name" value="GntR"/>
    <property type="match status" value="1"/>
</dbReference>
<dbReference type="InterPro" id="IPR036390">
    <property type="entry name" value="WH_DNA-bd_sf"/>
</dbReference>
<dbReference type="Gene3D" id="1.10.10.10">
    <property type="entry name" value="Winged helix-like DNA-binding domain superfamily/Winged helix DNA-binding domain"/>
    <property type="match status" value="1"/>
</dbReference>
<dbReference type="InterPro" id="IPR000524">
    <property type="entry name" value="Tscrpt_reg_HTH_GntR"/>
</dbReference>
<dbReference type="Gene3D" id="1.20.120.530">
    <property type="entry name" value="GntR ligand-binding domain-like"/>
    <property type="match status" value="1"/>
</dbReference>
<dbReference type="SUPFAM" id="SSF46785">
    <property type="entry name" value="Winged helix' DNA-binding domain"/>
    <property type="match status" value="1"/>
</dbReference>
<evidence type="ECO:0000256" key="1">
    <source>
        <dbReference type="ARBA" id="ARBA00023015"/>
    </source>
</evidence>
<dbReference type="InterPro" id="IPR008920">
    <property type="entry name" value="TF_FadR/GntR_C"/>
</dbReference>
<dbReference type="InterPro" id="IPR036388">
    <property type="entry name" value="WH-like_DNA-bd_sf"/>
</dbReference>
<evidence type="ECO:0000313" key="6">
    <source>
        <dbReference type="Proteomes" id="UP001205740"/>
    </source>
</evidence>
<gene>
    <name evidence="5" type="ORF">LX12_001431</name>
</gene>
<keyword evidence="6" id="KW-1185">Reference proteome</keyword>
<reference evidence="5 6" key="1">
    <citation type="submission" date="2022-06" db="EMBL/GenBank/DDBJ databases">
        <title>Genomic Encyclopedia of Archaeal and Bacterial Type Strains, Phase II (KMG-II): from individual species to whole genera.</title>
        <authorList>
            <person name="Goeker M."/>
        </authorList>
    </citation>
    <scope>NUCLEOTIDE SEQUENCE [LARGE SCALE GENOMIC DNA]</scope>
    <source>
        <strain evidence="5 6">DSM 45037</strain>
    </source>
</reference>
<evidence type="ECO:0000259" key="4">
    <source>
        <dbReference type="PROSITE" id="PS50949"/>
    </source>
</evidence>
<organism evidence="5 6">
    <name type="scientific">Williamsia serinedens</name>
    <dbReference type="NCBI Taxonomy" id="391736"/>
    <lineage>
        <taxon>Bacteria</taxon>
        <taxon>Bacillati</taxon>
        <taxon>Actinomycetota</taxon>
        <taxon>Actinomycetes</taxon>
        <taxon>Mycobacteriales</taxon>
        <taxon>Nocardiaceae</taxon>
        <taxon>Williamsia</taxon>
    </lineage>
</organism>
<dbReference type="RefSeq" id="WP_253653814.1">
    <property type="nucleotide sequence ID" value="NZ_BAAAOE010000001.1"/>
</dbReference>
<feature type="domain" description="HTH gntR-type" evidence="4">
    <location>
        <begin position="18"/>
        <end position="85"/>
    </location>
</feature>
<dbReference type="Proteomes" id="UP001205740">
    <property type="component" value="Unassembled WGS sequence"/>
</dbReference>
<proteinExistence type="predicted"/>
<dbReference type="PANTHER" id="PTHR43537">
    <property type="entry name" value="TRANSCRIPTIONAL REGULATOR, GNTR FAMILY"/>
    <property type="match status" value="1"/>
</dbReference>
<sequence length="228" mass="24341">MLGPPQERLVAALPHTDGASQAIILDALRSVILDGIAPPGTPIPVDTVATHFGVSRIPVREALKTLVGEGIVDHRANGGYSIARLTAAELVELYLVRGALETAAHGIALPSATPDDDARARAAYAALDRAVLADDVVGYHQESRAFHLALVTPCRMHRLLHVLESTWNITEPGRPMWQIPTTERVALHLDHADMLTAFLARDGDALTAATTDHNDRLRAAISASQGSD</sequence>
<protein>
    <submittedName>
        <fullName evidence="5">DNA-binding transcriptional regulator, GntR family</fullName>
    </submittedName>
</protein>
<dbReference type="EMBL" id="JAMTCG010000002">
    <property type="protein sequence ID" value="MCP2160252.1"/>
    <property type="molecule type" value="Genomic_DNA"/>
</dbReference>
<evidence type="ECO:0000313" key="5">
    <source>
        <dbReference type="EMBL" id="MCP2160252.1"/>
    </source>
</evidence>
<accession>A0ABT1H342</accession>
<keyword evidence="2 5" id="KW-0238">DNA-binding</keyword>
<keyword evidence="1" id="KW-0805">Transcription regulation</keyword>
<comment type="caution">
    <text evidence="5">The sequence shown here is derived from an EMBL/GenBank/DDBJ whole genome shotgun (WGS) entry which is preliminary data.</text>
</comment>
<dbReference type="CDD" id="cd07377">
    <property type="entry name" value="WHTH_GntR"/>
    <property type="match status" value="1"/>
</dbReference>
<dbReference type="PANTHER" id="PTHR43537:SF24">
    <property type="entry name" value="GLUCONATE OPERON TRANSCRIPTIONAL REPRESSOR"/>
    <property type="match status" value="1"/>
</dbReference>
<evidence type="ECO:0000256" key="3">
    <source>
        <dbReference type="ARBA" id="ARBA00023163"/>
    </source>
</evidence>
<name>A0ABT1H342_9NOCA</name>
<dbReference type="PROSITE" id="PS50949">
    <property type="entry name" value="HTH_GNTR"/>
    <property type="match status" value="1"/>
</dbReference>
<dbReference type="InterPro" id="IPR011711">
    <property type="entry name" value="GntR_C"/>
</dbReference>